<keyword evidence="1" id="KW-1133">Transmembrane helix</keyword>
<dbReference type="Pfam" id="PF13787">
    <property type="entry name" value="HXXEE"/>
    <property type="match status" value="1"/>
</dbReference>
<feature type="transmembrane region" description="Helical" evidence="1">
    <location>
        <begin position="50"/>
        <end position="69"/>
    </location>
</feature>
<feature type="transmembrane region" description="Helical" evidence="1">
    <location>
        <begin position="75"/>
        <end position="98"/>
    </location>
</feature>
<evidence type="ECO:0000313" key="3">
    <source>
        <dbReference type="Proteomes" id="UP001595647"/>
    </source>
</evidence>
<keyword evidence="1" id="KW-0472">Membrane</keyword>
<evidence type="ECO:0000256" key="1">
    <source>
        <dbReference type="SAM" id="Phobius"/>
    </source>
</evidence>
<reference evidence="3" key="1">
    <citation type="journal article" date="2019" name="Int. J. Syst. Evol. Microbiol.">
        <title>The Global Catalogue of Microorganisms (GCM) 10K type strain sequencing project: providing services to taxonomists for standard genome sequencing and annotation.</title>
        <authorList>
            <consortium name="The Broad Institute Genomics Platform"/>
            <consortium name="The Broad Institute Genome Sequencing Center for Infectious Disease"/>
            <person name="Wu L."/>
            <person name="Ma J."/>
        </authorList>
    </citation>
    <scope>NUCLEOTIDE SEQUENCE [LARGE SCALE GENOMIC DNA]</scope>
    <source>
        <strain evidence="3">KCTC 52231</strain>
    </source>
</reference>
<protein>
    <submittedName>
        <fullName evidence="2">HXXEE domain-containing protein</fullName>
    </submittedName>
</protein>
<keyword evidence="3" id="KW-1185">Reference proteome</keyword>
<dbReference type="InterPro" id="IPR025671">
    <property type="entry name" value="HXXEE"/>
</dbReference>
<dbReference type="RefSeq" id="WP_182304878.1">
    <property type="nucleotide sequence ID" value="NZ_CP059896.1"/>
</dbReference>
<dbReference type="Proteomes" id="UP001595647">
    <property type="component" value="Unassembled WGS sequence"/>
</dbReference>
<evidence type="ECO:0000313" key="2">
    <source>
        <dbReference type="EMBL" id="MFC3163717.1"/>
    </source>
</evidence>
<gene>
    <name evidence="2" type="ORF">ACFOHV_10555</name>
</gene>
<sequence length="186" mass="20331">MTNDMLMGLFPVVFMLHEFEEIIMLKPWLAKNGPAMKRRFPAVAAKVLPLYGSLSTSAFTVAVVEEFLILTALTYAAIAFGLHDLWAGLLAAFLFHLLVHIGQTILWRGYCPFIITSLLALPYCLYALFALARSGAISPGPTATWSIAATVLVYLNLWLALGLARRFEAWAGRAFAPVADDGSPPT</sequence>
<keyword evidence="1" id="KW-0812">Transmembrane</keyword>
<proteinExistence type="predicted"/>
<feature type="transmembrane region" description="Helical" evidence="1">
    <location>
        <begin position="110"/>
        <end position="131"/>
    </location>
</feature>
<name>A0ABV7I5P4_9HYPH</name>
<comment type="caution">
    <text evidence="2">The sequence shown here is derived from an EMBL/GenBank/DDBJ whole genome shotgun (WGS) entry which is preliminary data.</text>
</comment>
<organism evidence="2 3">
    <name type="scientific">Ciceribacter thiooxidans</name>
    <dbReference type="NCBI Taxonomy" id="1969821"/>
    <lineage>
        <taxon>Bacteria</taxon>
        <taxon>Pseudomonadati</taxon>
        <taxon>Pseudomonadota</taxon>
        <taxon>Alphaproteobacteria</taxon>
        <taxon>Hyphomicrobiales</taxon>
        <taxon>Rhizobiaceae</taxon>
        <taxon>Ciceribacter</taxon>
    </lineage>
</organism>
<accession>A0ABV7I5P4</accession>
<dbReference type="EMBL" id="JBHRTG010000009">
    <property type="protein sequence ID" value="MFC3163717.1"/>
    <property type="molecule type" value="Genomic_DNA"/>
</dbReference>
<feature type="transmembrane region" description="Helical" evidence="1">
    <location>
        <begin position="143"/>
        <end position="164"/>
    </location>
</feature>